<reference evidence="7 8" key="1">
    <citation type="journal article" date="2014" name="Int. J. Syst. Evol. Microbiol.">
        <title>Complete genome sequence of Corynebacterium casei LMG S-19264T (=DSM 44701T), isolated from a smear-ripened cheese.</title>
        <authorList>
            <consortium name="US DOE Joint Genome Institute (JGI-PGF)"/>
            <person name="Walter F."/>
            <person name="Albersmeier A."/>
            <person name="Kalinowski J."/>
            <person name="Ruckert C."/>
        </authorList>
    </citation>
    <scope>NUCLEOTIDE SEQUENCE [LARGE SCALE GENOMIC DNA]</scope>
    <source>
        <strain evidence="7 8">KCTC 12866</strain>
    </source>
</reference>
<evidence type="ECO:0000256" key="1">
    <source>
        <dbReference type="ARBA" id="ARBA00010641"/>
    </source>
</evidence>
<dbReference type="AlphaFoldDB" id="A0A8J3G9I9"/>
<dbReference type="SUPFAM" id="SSF88659">
    <property type="entry name" value="Sigma3 and sigma4 domains of RNA polymerase sigma factors"/>
    <property type="match status" value="1"/>
</dbReference>
<proteinExistence type="inferred from homology"/>
<dbReference type="PANTHER" id="PTHR43133">
    <property type="entry name" value="RNA POLYMERASE ECF-TYPE SIGMA FACTO"/>
    <property type="match status" value="1"/>
</dbReference>
<gene>
    <name evidence="7" type="ORF">GCM10007390_28930</name>
</gene>
<comment type="caution">
    <text evidence="7">The sequence shown here is derived from an EMBL/GenBank/DDBJ whole genome shotgun (WGS) entry which is preliminary data.</text>
</comment>
<comment type="similarity">
    <text evidence="1">Belongs to the sigma-70 factor family. ECF subfamily.</text>
</comment>
<dbReference type="InterPro" id="IPR036388">
    <property type="entry name" value="WH-like_DNA-bd_sf"/>
</dbReference>
<dbReference type="GO" id="GO:0006352">
    <property type="term" value="P:DNA-templated transcription initiation"/>
    <property type="evidence" value="ECO:0007669"/>
    <property type="project" value="InterPro"/>
</dbReference>
<evidence type="ECO:0000313" key="8">
    <source>
        <dbReference type="Proteomes" id="UP000598271"/>
    </source>
</evidence>
<dbReference type="InterPro" id="IPR007627">
    <property type="entry name" value="RNA_pol_sigma70_r2"/>
</dbReference>
<evidence type="ECO:0000313" key="7">
    <source>
        <dbReference type="EMBL" id="GHB73047.1"/>
    </source>
</evidence>
<dbReference type="RefSeq" id="WP_189565172.1">
    <property type="nucleotide sequence ID" value="NZ_BMXF01000002.1"/>
</dbReference>
<feature type="domain" description="RNA polymerase sigma-70 region 2" evidence="5">
    <location>
        <begin position="33"/>
        <end position="94"/>
    </location>
</feature>
<keyword evidence="8" id="KW-1185">Reference proteome</keyword>
<dbReference type="Gene3D" id="1.10.10.10">
    <property type="entry name" value="Winged helix-like DNA-binding domain superfamily/Winged helix DNA-binding domain"/>
    <property type="match status" value="1"/>
</dbReference>
<dbReference type="InterPro" id="IPR013249">
    <property type="entry name" value="RNA_pol_sigma70_r4_t2"/>
</dbReference>
<organism evidence="7 8">
    <name type="scientific">Persicitalea jodogahamensis</name>
    <dbReference type="NCBI Taxonomy" id="402147"/>
    <lineage>
        <taxon>Bacteria</taxon>
        <taxon>Pseudomonadati</taxon>
        <taxon>Bacteroidota</taxon>
        <taxon>Cytophagia</taxon>
        <taxon>Cytophagales</taxon>
        <taxon>Spirosomataceae</taxon>
        <taxon>Persicitalea</taxon>
    </lineage>
</organism>
<evidence type="ECO:0000256" key="3">
    <source>
        <dbReference type="ARBA" id="ARBA00023082"/>
    </source>
</evidence>
<protein>
    <submittedName>
        <fullName evidence="7">RNA polymerase sigma factor</fullName>
    </submittedName>
</protein>
<dbReference type="Proteomes" id="UP000598271">
    <property type="component" value="Unassembled WGS sequence"/>
</dbReference>
<sequence>MPTQPIQRSLLQTEDTERWNAFRDGDRAAFGQIYDQHIQELLSYGYRITNDRQLIRDSIQDLFLHLWAHRGNLSPTDSVKFYLYRSLRNRIIRNAGKSSQLATDLQLAPQDILAELSVENTWIAQEKQTEQAARLRAAIDRLPKRQQEVIQLRYYHDFNADEIAKLLEINNQSVRNLLYQAIGRLRDFFGEGFFLLFVLAEFFKKL</sequence>
<name>A0A8J3G9I9_9BACT</name>
<accession>A0A8J3G9I9</accession>
<dbReference type="InterPro" id="IPR014284">
    <property type="entry name" value="RNA_pol_sigma-70_dom"/>
</dbReference>
<dbReference type="NCBIfam" id="TIGR02937">
    <property type="entry name" value="sigma70-ECF"/>
    <property type="match status" value="1"/>
</dbReference>
<feature type="domain" description="RNA polymerase sigma factor 70 region 4 type 2" evidence="6">
    <location>
        <begin position="134"/>
        <end position="184"/>
    </location>
</feature>
<dbReference type="Gene3D" id="1.10.1740.10">
    <property type="match status" value="1"/>
</dbReference>
<dbReference type="SUPFAM" id="SSF88946">
    <property type="entry name" value="Sigma2 domain of RNA polymerase sigma factors"/>
    <property type="match status" value="1"/>
</dbReference>
<dbReference type="GO" id="GO:0016987">
    <property type="term" value="F:sigma factor activity"/>
    <property type="evidence" value="ECO:0007669"/>
    <property type="project" value="UniProtKB-KW"/>
</dbReference>
<dbReference type="Pfam" id="PF04542">
    <property type="entry name" value="Sigma70_r2"/>
    <property type="match status" value="1"/>
</dbReference>
<dbReference type="InterPro" id="IPR039425">
    <property type="entry name" value="RNA_pol_sigma-70-like"/>
</dbReference>
<keyword evidence="3" id="KW-0731">Sigma factor</keyword>
<evidence type="ECO:0000259" key="6">
    <source>
        <dbReference type="Pfam" id="PF08281"/>
    </source>
</evidence>
<evidence type="ECO:0000256" key="4">
    <source>
        <dbReference type="ARBA" id="ARBA00023163"/>
    </source>
</evidence>
<dbReference type="InterPro" id="IPR013324">
    <property type="entry name" value="RNA_pol_sigma_r3/r4-like"/>
</dbReference>
<dbReference type="PANTHER" id="PTHR43133:SF46">
    <property type="entry name" value="RNA POLYMERASE SIGMA-70 FACTOR ECF SUBFAMILY"/>
    <property type="match status" value="1"/>
</dbReference>
<evidence type="ECO:0000256" key="2">
    <source>
        <dbReference type="ARBA" id="ARBA00023015"/>
    </source>
</evidence>
<evidence type="ECO:0000259" key="5">
    <source>
        <dbReference type="Pfam" id="PF04542"/>
    </source>
</evidence>
<dbReference type="InterPro" id="IPR013325">
    <property type="entry name" value="RNA_pol_sigma_r2"/>
</dbReference>
<dbReference type="EMBL" id="BMXF01000002">
    <property type="protein sequence ID" value="GHB73047.1"/>
    <property type="molecule type" value="Genomic_DNA"/>
</dbReference>
<keyword evidence="2" id="KW-0805">Transcription regulation</keyword>
<dbReference type="GO" id="GO:0003677">
    <property type="term" value="F:DNA binding"/>
    <property type="evidence" value="ECO:0007669"/>
    <property type="project" value="InterPro"/>
</dbReference>
<dbReference type="Pfam" id="PF08281">
    <property type="entry name" value="Sigma70_r4_2"/>
    <property type="match status" value="1"/>
</dbReference>
<dbReference type="CDD" id="cd06171">
    <property type="entry name" value="Sigma70_r4"/>
    <property type="match status" value="1"/>
</dbReference>
<keyword evidence="4" id="KW-0804">Transcription</keyword>